<evidence type="ECO:0000313" key="2">
    <source>
        <dbReference type="Proteomes" id="UP000256485"/>
    </source>
</evidence>
<protein>
    <recommendedName>
        <fullName evidence="3">Hydrogenase maturation protease</fullName>
    </recommendedName>
</protein>
<keyword evidence="2" id="KW-1185">Reference proteome</keyword>
<reference evidence="1 2" key="1">
    <citation type="submission" date="2018-08" db="EMBL/GenBank/DDBJ databases">
        <title>Sequencing the genomes of 1000 actinobacteria strains.</title>
        <authorList>
            <person name="Klenk H.-P."/>
        </authorList>
    </citation>
    <scope>NUCLEOTIDE SEQUENCE [LARGE SCALE GENOMIC DNA]</scope>
    <source>
        <strain evidence="1 2">DSM 22891</strain>
    </source>
</reference>
<dbReference type="InterPro" id="IPR023430">
    <property type="entry name" value="Pept_HybD-like_dom_sf"/>
</dbReference>
<sequence length="159" mass="16593">MSTLVVGIGGTTRRPWSIGPRVVELLAADSVDELDDVCLRTETTVPGRLWDSIPHLDRLVVIEGISHGGLAGMVRQTVLEVGAGGGPGAHAGIGVLSLLAASGLPRRVVIFSVEVGQPDQDEAVEHPASPVADAAVAAVARMVRAELGRRASDRTRERP</sequence>
<dbReference type="SUPFAM" id="SSF53163">
    <property type="entry name" value="HybD-like"/>
    <property type="match status" value="1"/>
</dbReference>
<evidence type="ECO:0000313" key="1">
    <source>
        <dbReference type="EMBL" id="REF35751.1"/>
    </source>
</evidence>
<dbReference type="AlphaFoldDB" id="A0A3D9VEK4"/>
<comment type="caution">
    <text evidence="1">The sequence shown here is derived from an EMBL/GenBank/DDBJ whole genome shotgun (WGS) entry which is preliminary data.</text>
</comment>
<dbReference type="Proteomes" id="UP000256485">
    <property type="component" value="Unassembled WGS sequence"/>
</dbReference>
<dbReference type="EMBL" id="QTUC01000001">
    <property type="protein sequence ID" value="REF35751.1"/>
    <property type="molecule type" value="Genomic_DNA"/>
</dbReference>
<dbReference type="Gene3D" id="3.40.50.1450">
    <property type="entry name" value="HybD-like"/>
    <property type="match status" value="1"/>
</dbReference>
<evidence type="ECO:0008006" key="3">
    <source>
        <dbReference type="Google" id="ProtNLM"/>
    </source>
</evidence>
<organism evidence="1 2">
    <name type="scientific">Thermasporomyces composti</name>
    <dbReference type="NCBI Taxonomy" id="696763"/>
    <lineage>
        <taxon>Bacteria</taxon>
        <taxon>Bacillati</taxon>
        <taxon>Actinomycetota</taxon>
        <taxon>Actinomycetes</taxon>
        <taxon>Propionibacteriales</taxon>
        <taxon>Nocardioidaceae</taxon>
        <taxon>Thermasporomyces</taxon>
    </lineage>
</organism>
<proteinExistence type="predicted"/>
<name>A0A3D9VEK4_THECX</name>
<gene>
    <name evidence="1" type="ORF">DFJ64_1141</name>
</gene>
<accession>A0A3D9VEK4</accession>